<dbReference type="PANTHER" id="PTHR44329:SF298">
    <property type="entry name" value="MIXED LINEAGE KINASE DOMAIN-LIKE PROTEIN"/>
    <property type="match status" value="1"/>
</dbReference>
<dbReference type="InterPro" id="IPR051681">
    <property type="entry name" value="Ser/Thr_Kinases-Pseudokinases"/>
</dbReference>
<keyword evidence="2" id="KW-0067">ATP-binding</keyword>
<dbReference type="PROSITE" id="PS50011">
    <property type="entry name" value="PROTEIN_KINASE_DOM"/>
    <property type="match status" value="1"/>
</dbReference>
<dbReference type="Pfam" id="PF07714">
    <property type="entry name" value="PK_Tyr_Ser-Thr"/>
    <property type="match status" value="1"/>
</dbReference>
<dbReference type="SUPFAM" id="SSF56112">
    <property type="entry name" value="Protein kinase-like (PK-like)"/>
    <property type="match status" value="1"/>
</dbReference>
<dbReference type="VEuPathDB" id="FungiDB:RhiirFUN_017110"/>
<dbReference type="GO" id="GO:0004674">
    <property type="term" value="F:protein serine/threonine kinase activity"/>
    <property type="evidence" value="ECO:0007669"/>
    <property type="project" value="TreeGrafter"/>
</dbReference>
<dbReference type="InterPro" id="IPR011009">
    <property type="entry name" value="Kinase-like_dom_sf"/>
</dbReference>
<dbReference type="AlphaFoldDB" id="A0A2N0RPZ6"/>
<protein>
    <submittedName>
        <fullName evidence="4">Kinase-like protein</fullName>
    </submittedName>
</protein>
<gene>
    <name evidence="4" type="ORF">RhiirA1_461146</name>
</gene>
<keyword evidence="4" id="KW-0418">Kinase</keyword>
<dbReference type="PANTHER" id="PTHR44329">
    <property type="entry name" value="SERINE/THREONINE-PROTEIN KINASE TNNI3K-RELATED"/>
    <property type="match status" value="1"/>
</dbReference>
<dbReference type="VEuPathDB" id="FungiDB:RhiirA1_461146"/>
<sequence length="615" mass="72081">MVPFRQELVNDAIKNAFTLIDPDINNNNNTEEKHNFLRQTILANKSLTNEEKSEATRILNIRRDRDRILFINNERKEICENCKLERLCAMYCENCIRIHLEANFSNWTSGNNDVDNLIQICQRKSIAPHMVVEWIPYNNLKNIKYLKKGGCSDVYTADWIDGRYIEWDFQQQELIRFGTHEVILKSLVNFANRSWLEEAESHLTIGSRWVDIVTCYGITLDPVDNDYMLVLHKMDNDLRTYLRQNHNRLTWKERIQIIIYIVGALYRINIENAIYRDLHSGNILYYKEFDTWYICDLGFCGPANRTLNCVYGNLPYIAPEVLSEKGYTSASDIYSIAMIMWEVSSGQPPFCNSNHDYQLALDVVNGERPKSVPGVPIKYKELMEQCWDAIPEKRPDIGTVLDRMKEIRKTYYQNMPEDKFNKNINPITDFFNNLSINSLKINEIDGTSKIYQFKNLPEPRNATEEEQEIFHSRIYSYNIPDNINDFSNQSSGMSKKLSKVFKWLRESSRNIIQLNFKKDVIQRHIDDEIDSYNNPNLHSEEQDKLEISDAYQRIHEECDTFLQVTKRFNTSGSGLLEQDEFMKIDGVNENGINLEITSQFSSFELNVAFIIFLNQ</sequence>
<proteinExistence type="predicted"/>
<dbReference type="Gene3D" id="1.10.510.10">
    <property type="entry name" value="Transferase(Phosphotransferase) domain 1"/>
    <property type="match status" value="1"/>
</dbReference>
<keyword evidence="1" id="KW-0547">Nucleotide-binding</keyword>
<dbReference type="Proteomes" id="UP000232688">
    <property type="component" value="Unassembled WGS sequence"/>
</dbReference>
<dbReference type="VEuPathDB" id="FungiDB:FUN_003409"/>
<reference evidence="4 5" key="2">
    <citation type="submission" date="2017-10" db="EMBL/GenBank/DDBJ databases">
        <title>Genome analyses suggest a sexual origin of heterokaryosis in a supposedly ancient asexual fungus.</title>
        <authorList>
            <person name="Corradi N."/>
            <person name="Sedzielewska K."/>
            <person name="Noel J."/>
            <person name="Charron P."/>
            <person name="Farinelli L."/>
            <person name="Marton T."/>
            <person name="Kruger M."/>
            <person name="Pelin A."/>
            <person name="Brachmann A."/>
            <person name="Corradi N."/>
        </authorList>
    </citation>
    <scope>NUCLEOTIDE SEQUENCE [LARGE SCALE GENOMIC DNA]</scope>
    <source>
        <strain evidence="4 5">A1</strain>
    </source>
</reference>
<organism evidence="4 5">
    <name type="scientific">Rhizophagus irregularis</name>
    <dbReference type="NCBI Taxonomy" id="588596"/>
    <lineage>
        <taxon>Eukaryota</taxon>
        <taxon>Fungi</taxon>
        <taxon>Fungi incertae sedis</taxon>
        <taxon>Mucoromycota</taxon>
        <taxon>Glomeromycotina</taxon>
        <taxon>Glomeromycetes</taxon>
        <taxon>Glomerales</taxon>
        <taxon>Glomeraceae</taxon>
        <taxon>Rhizophagus</taxon>
    </lineage>
</organism>
<accession>A0A2N0RPZ6</accession>
<evidence type="ECO:0000256" key="2">
    <source>
        <dbReference type="ARBA" id="ARBA00022840"/>
    </source>
</evidence>
<evidence type="ECO:0000313" key="5">
    <source>
        <dbReference type="Proteomes" id="UP000232688"/>
    </source>
</evidence>
<feature type="domain" description="Protein kinase" evidence="3">
    <location>
        <begin position="140"/>
        <end position="412"/>
    </location>
</feature>
<name>A0A2N0RPZ6_9GLOM</name>
<dbReference type="EMBL" id="LLXH01000549">
    <property type="protein sequence ID" value="PKC65369.1"/>
    <property type="molecule type" value="Genomic_DNA"/>
</dbReference>
<dbReference type="InterPro" id="IPR000719">
    <property type="entry name" value="Prot_kinase_dom"/>
</dbReference>
<evidence type="ECO:0000256" key="1">
    <source>
        <dbReference type="ARBA" id="ARBA00022741"/>
    </source>
</evidence>
<evidence type="ECO:0000259" key="3">
    <source>
        <dbReference type="PROSITE" id="PS50011"/>
    </source>
</evidence>
<reference evidence="4 5" key="1">
    <citation type="submission" date="2017-10" db="EMBL/GenBank/DDBJ databases">
        <title>Extensive intraspecific genome diversity in a model arbuscular mycorrhizal fungus.</title>
        <authorList>
            <person name="Chen E.C.H."/>
            <person name="Morin E."/>
            <person name="Baudet D."/>
            <person name="Noel J."/>
            <person name="Ndikumana S."/>
            <person name="Charron P."/>
            <person name="St-Onge C."/>
            <person name="Giorgi J."/>
            <person name="Grigoriev I.V."/>
            <person name="Roux C."/>
            <person name="Martin F.M."/>
            <person name="Corradi N."/>
        </authorList>
    </citation>
    <scope>NUCLEOTIDE SEQUENCE [LARGE SCALE GENOMIC DNA]</scope>
    <source>
        <strain evidence="4 5">A1</strain>
    </source>
</reference>
<dbReference type="GO" id="GO:0005524">
    <property type="term" value="F:ATP binding"/>
    <property type="evidence" value="ECO:0007669"/>
    <property type="project" value="UniProtKB-KW"/>
</dbReference>
<dbReference type="InterPro" id="IPR001245">
    <property type="entry name" value="Ser-Thr/Tyr_kinase_cat_dom"/>
</dbReference>
<comment type="caution">
    <text evidence="4">The sequence shown here is derived from an EMBL/GenBank/DDBJ whole genome shotgun (WGS) entry which is preliminary data.</text>
</comment>
<evidence type="ECO:0000313" key="4">
    <source>
        <dbReference type="EMBL" id="PKC65369.1"/>
    </source>
</evidence>
<keyword evidence="4" id="KW-0808">Transferase</keyword>